<dbReference type="PROSITE" id="PS50865">
    <property type="entry name" value="ZF_MYND_2"/>
    <property type="match status" value="1"/>
</dbReference>
<reference evidence="6 7" key="1">
    <citation type="submission" date="2014-04" db="EMBL/GenBank/DDBJ databases">
        <title>Evolutionary Origins and Diversification of the Mycorrhizal Mutualists.</title>
        <authorList>
            <consortium name="DOE Joint Genome Institute"/>
            <consortium name="Mycorrhizal Genomics Consortium"/>
            <person name="Kohler A."/>
            <person name="Kuo A."/>
            <person name="Nagy L.G."/>
            <person name="Floudas D."/>
            <person name="Copeland A."/>
            <person name="Barry K.W."/>
            <person name="Cichocki N."/>
            <person name="Veneault-Fourrey C."/>
            <person name="LaButti K."/>
            <person name="Lindquist E.A."/>
            <person name="Lipzen A."/>
            <person name="Lundell T."/>
            <person name="Morin E."/>
            <person name="Murat C."/>
            <person name="Riley R."/>
            <person name="Ohm R."/>
            <person name="Sun H."/>
            <person name="Tunlid A."/>
            <person name="Henrissat B."/>
            <person name="Grigoriev I.V."/>
            <person name="Hibbett D.S."/>
            <person name="Martin F."/>
        </authorList>
    </citation>
    <scope>NUCLEOTIDE SEQUENCE [LARGE SCALE GENOMIC DNA]</scope>
    <source>
        <strain evidence="6 7">FD-317 M1</strain>
    </source>
</reference>
<feature type="domain" description="MYND-type" evidence="5">
    <location>
        <begin position="50"/>
        <end position="91"/>
    </location>
</feature>
<keyword evidence="3" id="KW-0862">Zinc</keyword>
<dbReference type="PROSITE" id="PS01360">
    <property type="entry name" value="ZF_MYND_1"/>
    <property type="match status" value="1"/>
</dbReference>
<evidence type="ECO:0000313" key="6">
    <source>
        <dbReference type="EMBL" id="KIK63366.1"/>
    </source>
</evidence>
<evidence type="ECO:0000256" key="4">
    <source>
        <dbReference type="PROSITE-ProRule" id="PRU00134"/>
    </source>
</evidence>
<evidence type="ECO:0000256" key="2">
    <source>
        <dbReference type="ARBA" id="ARBA00022771"/>
    </source>
</evidence>
<keyword evidence="7" id="KW-1185">Reference proteome</keyword>
<dbReference type="Pfam" id="PF01753">
    <property type="entry name" value="zf-MYND"/>
    <property type="match status" value="1"/>
</dbReference>
<sequence length="202" mass="22677">MDPPVDVLSLSLSAEVTAVLLSVASVPPPPSTRHPDSDPAEPLRRQLDQCTECYTSHSVWKPLQKCSGCLIAKYCSRECQKKAWPAHKPTCERNRNNQANWSSERHLAMSALRKFVVKHRPSIAKAALQAFRLQSQPQQALHNFLAIYVTDRRRLFPGSRAHRETAFYVTGAEVREIGQAGSVKDVLQDEVVRINIVARKRG</sequence>
<dbReference type="AlphaFoldDB" id="A0A0D0C5E9"/>
<name>A0A0D0C5E9_9AGAR</name>
<dbReference type="GO" id="GO:0008270">
    <property type="term" value="F:zinc ion binding"/>
    <property type="evidence" value="ECO:0007669"/>
    <property type="project" value="UniProtKB-KW"/>
</dbReference>
<dbReference type="Proteomes" id="UP000053593">
    <property type="component" value="Unassembled WGS sequence"/>
</dbReference>
<gene>
    <name evidence="6" type="ORF">GYMLUDRAFT_241858</name>
</gene>
<organism evidence="6 7">
    <name type="scientific">Collybiopsis luxurians FD-317 M1</name>
    <dbReference type="NCBI Taxonomy" id="944289"/>
    <lineage>
        <taxon>Eukaryota</taxon>
        <taxon>Fungi</taxon>
        <taxon>Dikarya</taxon>
        <taxon>Basidiomycota</taxon>
        <taxon>Agaricomycotina</taxon>
        <taxon>Agaricomycetes</taxon>
        <taxon>Agaricomycetidae</taxon>
        <taxon>Agaricales</taxon>
        <taxon>Marasmiineae</taxon>
        <taxon>Omphalotaceae</taxon>
        <taxon>Collybiopsis</taxon>
        <taxon>Collybiopsis luxurians</taxon>
    </lineage>
</organism>
<evidence type="ECO:0000256" key="3">
    <source>
        <dbReference type="ARBA" id="ARBA00022833"/>
    </source>
</evidence>
<accession>A0A0D0C5E9</accession>
<evidence type="ECO:0000259" key="5">
    <source>
        <dbReference type="PROSITE" id="PS50865"/>
    </source>
</evidence>
<proteinExistence type="predicted"/>
<keyword evidence="2 4" id="KW-0863">Zinc-finger</keyword>
<dbReference type="EMBL" id="KN834764">
    <property type="protein sequence ID" value="KIK63366.1"/>
    <property type="molecule type" value="Genomic_DNA"/>
</dbReference>
<dbReference type="InterPro" id="IPR002893">
    <property type="entry name" value="Znf_MYND"/>
</dbReference>
<dbReference type="HOGENOM" id="CLU_094262_2_0_1"/>
<dbReference type="Gene3D" id="6.10.140.2220">
    <property type="match status" value="1"/>
</dbReference>
<evidence type="ECO:0000256" key="1">
    <source>
        <dbReference type="ARBA" id="ARBA00022723"/>
    </source>
</evidence>
<keyword evidence="1" id="KW-0479">Metal-binding</keyword>
<dbReference type="SUPFAM" id="SSF144232">
    <property type="entry name" value="HIT/MYND zinc finger-like"/>
    <property type="match status" value="1"/>
</dbReference>
<dbReference type="OrthoDB" id="341421at2759"/>
<protein>
    <recommendedName>
        <fullName evidence="5">MYND-type domain-containing protein</fullName>
    </recommendedName>
</protein>
<evidence type="ECO:0000313" key="7">
    <source>
        <dbReference type="Proteomes" id="UP000053593"/>
    </source>
</evidence>